<reference evidence="2 3" key="1">
    <citation type="journal article" date="2014" name="BMC Genomics">
        <title>Genome sequencing of four Aureobasidium pullulans varieties: biotechnological potential, stress tolerance, and description of new species.</title>
        <authorList>
            <person name="Gostin Ar C."/>
            <person name="Ohm R.A."/>
            <person name="Kogej T."/>
            <person name="Sonjak S."/>
            <person name="Turk M."/>
            <person name="Zajc J."/>
            <person name="Zalar P."/>
            <person name="Grube M."/>
            <person name="Sun H."/>
            <person name="Han J."/>
            <person name="Sharma A."/>
            <person name="Chiniquy J."/>
            <person name="Ngan C.Y."/>
            <person name="Lipzen A."/>
            <person name="Barry K."/>
            <person name="Grigoriev I.V."/>
            <person name="Gunde-Cimerman N."/>
        </authorList>
    </citation>
    <scope>NUCLEOTIDE SEQUENCE [LARGE SCALE GENOMIC DNA]</scope>
    <source>
        <strain evidence="2 3">EXF-2481</strain>
    </source>
</reference>
<dbReference type="RefSeq" id="XP_013343974.1">
    <property type="nucleotide sequence ID" value="XM_013488520.1"/>
</dbReference>
<dbReference type="GeneID" id="25362555"/>
<dbReference type="Proteomes" id="UP000030641">
    <property type="component" value="Unassembled WGS sequence"/>
</dbReference>
<dbReference type="HOGENOM" id="CLU_1272065_0_0_1"/>
<protein>
    <submittedName>
        <fullName evidence="2">Uncharacterized protein</fullName>
    </submittedName>
</protein>
<dbReference type="InParanoid" id="A0A074YGW7"/>
<proteinExistence type="predicted"/>
<dbReference type="AlphaFoldDB" id="A0A074YGW7"/>
<feature type="compositionally biased region" description="Acidic residues" evidence="1">
    <location>
        <begin position="171"/>
        <end position="181"/>
    </location>
</feature>
<evidence type="ECO:0000313" key="2">
    <source>
        <dbReference type="EMBL" id="KEQ95309.1"/>
    </source>
</evidence>
<sequence length="217" mass="24888">MSMNEIGSNTLIPATKVLRAVSFVCMPDFTGFSPLFPVKALLAMESRWLPLHSRLSSDVSVSAFEEIYDHVLCIADIEIKKQDVGIRDLEIMLYLESQHYGDELYRLFKDSFTKAMEIFTQREDFNGFTFQDTASLSDRVKLPWLEYFWGKNYFFEASEWVYGYIDDDCCDDDESNQSDSEDGGHSDKDESKSEQQSQSDEQSGSESNDNSTETRPT</sequence>
<feature type="region of interest" description="Disordered" evidence="1">
    <location>
        <begin position="171"/>
        <end position="217"/>
    </location>
</feature>
<name>A0A074YGW7_AURSE</name>
<evidence type="ECO:0000256" key="1">
    <source>
        <dbReference type="SAM" id="MobiDB-lite"/>
    </source>
</evidence>
<evidence type="ECO:0000313" key="3">
    <source>
        <dbReference type="Proteomes" id="UP000030641"/>
    </source>
</evidence>
<dbReference type="EMBL" id="KL584759">
    <property type="protein sequence ID" value="KEQ95309.1"/>
    <property type="molecule type" value="Genomic_DNA"/>
</dbReference>
<organism evidence="2 3">
    <name type="scientific">Aureobasidium subglaciale (strain EXF-2481)</name>
    <name type="common">Aureobasidium pullulans var. subglaciale</name>
    <dbReference type="NCBI Taxonomy" id="1043005"/>
    <lineage>
        <taxon>Eukaryota</taxon>
        <taxon>Fungi</taxon>
        <taxon>Dikarya</taxon>
        <taxon>Ascomycota</taxon>
        <taxon>Pezizomycotina</taxon>
        <taxon>Dothideomycetes</taxon>
        <taxon>Dothideomycetidae</taxon>
        <taxon>Dothideales</taxon>
        <taxon>Saccotheciaceae</taxon>
        <taxon>Aureobasidium</taxon>
    </lineage>
</organism>
<gene>
    <name evidence="2" type="ORF">AUEXF2481DRAFT_214445</name>
</gene>
<keyword evidence="3" id="KW-1185">Reference proteome</keyword>
<feature type="compositionally biased region" description="Basic and acidic residues" evidence="1">
    <location>
        <begin position="182"/>
        <end position="193"/>
    </location>
</feature>
<feature type="compositionally biased region" description="Low complexity" evidence="1">
    <location>
        <begin position="194"/>
        <end position="211"/>
    </location>
</feature>
<accession>A0A074YGW7</accession>